<dbReference type="InterPro" id="IPR014748">
    <property type="entry name" value="Enoyl-CoA_hydra_C"/>
</dbReference>
<evidence type="ECO:0000313" key="2">
    <source>
        <dbReference type="EMBL" id="MDV6268968.1"/>
    </source>
</evidence>
<dbReference type="Gene3D" id="3.90.226.10">
    <property type="entry name" value="2-enoyl-CoA Hydratase, Chain A, domain 1"/>
    <property type="match status" value="1"/>
</dbReference>
<comment type="similarity">
    <text evidence="1">Belongs to the enoyl-CoA hydratase/isomerase family.</text>
</comment>
<protein>
    <submittedName>
        <fullName evidence="2">Enoyl-CoA hydratase-related protein</fullName>
    </submittedName>
</protein>
<dbReference type="InterPro" id="IPR001753">
    <property type="entry name" value="Enoyl-CoA_hydra/iso"/>
</dbReference>
<sequence length="266" mass="28440">MSDLVQVDIHDNVGVVTLNRPHRKNAWTVPMQREYFDALQTLTDDPRARVLVLTGAGGSFCPGADTEALSTYTETGTTNPEAETIAQPEWFPITVPKAVIAAIEGPCAGIGLVQALQCDIRIASPAARFSTAFSRRALPPMHGAVPLLERVAGAATAAELLLTGRTFDGREAAHLGVVHHLADDPLGAAIELAHDMASHCSPASLARIKSDLWAPHLDRIATAVEQVDAILPEVLSSADFREGVASFVERRAPRFSPLPGEFERTS</sequence>
<accession>A0ABU4BXS7</accession>
<dbReference type="InterPro" id="IPR029045">
    <property type="entry name" value="ClpP/crotonase-like_dom_sf"/>
</dbReference>
<dbReference type="PANTHER" id="PTHR43459:SF1">
    <property type="entry name" value="EG:BACN32G11.4 PROTEIN"/>
    <property type="match status" value="1"/>
</dbReference>
<dbReference type="Proteomes" id="UP001185927">
    <property type="component" value="Unassembled WGS sequence"/>
</dbReference>
<dbReference type="RefSeq" id="WP_317543342.1">
    <property type="nucleotide sequence ID" value="NZ_JAWLKB010000009.1"/>
</dbReference>
<evidence type="ECO:0000256" key="1">
    <source>
        <dbReference type="ARBA" id="ARBA00005254"/>
    </source>
</evidence>
<dbReference type="SUPFAM" id="SSF52096">
    <property type="entry name" value="ClpP/crotonase"/>
    <property type="match status" value="1"/>
</dbReference>
<proteinExistence type="inferred from homology"/>
<comment type="caution">
    <text evidence="2">The sequence shown here is derived from an EMBL/GenBank/DDBJ whole genome shotgun (WGS) entry which is preliminary data.</text>
</comment>
<dbReference type="CDD" id="cd06558">
    <property type="entry name" value="crotonase-like"/>
    <property type="match status" value="1"/>
</dbReference>
<evidence type="ECO:0000313" key="3">
    <source>
        <dbReference type="Proteomes" id="UP001185927"/>
    </source>
</evidence>
<organism evidence="2 3">
    <name type="scientific">Rhodococcus globerulus</name>
    <dbReference type="NCBI Taxonomy" id="33008"/>
    <lineage>
        <taxon>Bacteria</taxon>
        <taxon>Bacillati</taxon>
        <taxon>Actinomycetota</taxon>
        <taxon>Actinomycetes</taxon>
        <taxon>Mycobacteriales</taxon>
        <taxon>Nocardiaceae</taxon>
        <taxon>Rhodococcus</taxon>
    </lineage>
</organism>
<dbReference type="Pfam" id="PF00378">
    <property type="entry name" value="ECH_1"/>
    <property type="match status" value="1"/>
</dbReference>
<name>A0ABU4BXS7_RHOGO</name>
<keyword evidence="3" id="KW-1185">Reference proteome</keyword>
<dbReference type="PANTHER" id="PTHR43459">
    <property type="entry name" value="ENOYL-COA HYDRATASE"/>
    <property type="match status" value="1"/>
</dbReference>
<reference evidence="2 3" key="1">
    <citation type="submission" date="2023-10" db="EMBL/GenBank/DDBJ databases">
        <title>Development of a sustainable strategy for remediation of hydrocarbon-contaminated territories based on the waste exchange concept.</title>
        <authorList>
            <person name="Krivoruchko A."/>
        </authorList>
    </citation>
    <scope>NUCLEOTIDE SEQUENCE [LARGE SCALE GENOMIC DNA]</scope>
    <source>
        <strain evidence="2 3">IEGM 1203</strain>
    </source>
</reference>
<dbReference type="EMBL" id="JAWLKB010000009">
    <property type="protein sequence ID" value="MDV6268968.1"/>
    <property type="molecule type" value="Genomic_DNA"/>
</dbReference>
<dbReference type="Gene3D" id="1.10.12.10">
    <property type="entry name" value="Lyase 2-enoyl-coa Hydratase, Chain A, domain 2"/>
    <property type="match status" value="1"/>
</dbReference>
<gene>
    <name evidence="2" type="ORF">R3Q16_20335</name>
</gene>